<keyword evidence="1 3" id="KW-0697">Rotamase</keyword>
<dbReference type="Gene3D" id="2.40.100.10">
    <property type="entry name" value="Cyclophilin-like"/>
    <property type="match status" value="1"/>
</dbReference>
<comment type="similarity">
    <text evidence="3">Belongs to the cyclophilin-type PPIase family.</text>
</comment>
<dbReference type="PROSITE" id="PS50072">
    <property type="entry name" value="CSA_PPIASE_2"/>
    <property type="match status" value="1"/>
</dbReference>
<comment type="caution">
    <text evidence="5">The sequence shown here is derived from an EMBL/GenBank/DDBJ whole genome shotgun (WGS) entry which is preliminary data.</text>
</comment>
<feature type="domain" description="PPIase cyclophilin-type" evidence="4">
    <location>
        <begin position="65"/>
        <end position="196"/>
    </location>
</feature>
<evidence type="ECO:0000313" key="6">
    <source>
        <dbReference type="Proteomes" id="UP000236845"/>
    </source>
</evidence>
<keyword evidence="2 3" id="KW-0413">Isomerase</keyword>
<dbReference type="AlphaFoldDB" id="A0A2H0YR67"/>
<evidence type="ECO:0000313" key="5">
    <source>
        <dbReference type="EMBL" id="PIS40968.1"/>
    </source>
</evidence>
<dbReference type="Pfam" id="PF00160">
    <property type="entry name" value="Pro_isomerase"/>
    <property type="match status" value="1"/>
</dbReference>
<dbReference type="InterPro" id="IPR044666">
    <property type="entry name" value="Cyclophilin_A-like"/>
</dbReference>
<evidence type="ECO:0000256" key="2">
    <source>
        <dbReference type="ARBA" id="ARBA00023235"/>
    </source>
</evidence>
<organism evidence="5 6">
    <name type="scientific">Candidatus Kerfeldbacteria bacterium CG08_land_8_20_14_0_20_43_14</name>
    <dbReference type="NCBI Taxonomy" id="2014246"/>
    <lineage>
        <taxon>Bacteria</taxon>
        <taxon>Candidatus Kerfeldiibacteriota</taxon>
    </lineage>
</organism>
<proteinExistence type="inferred from homology"/>
<gene>
    <name evidence="5" type="ORF">COT26_00625</name>
</gene>
<comment type="function">
    <text evidence="3">PPIases accelerate the folding of proteins. It catalyzes the cis-trans isomerization of proline imidic peptide bonds in oligopeptides.</text>
</comment>
<dbReference type="CDD" id="cd00317">
    <property type="entry name" value="cyclophilin"/>
    <property type="match status" value="1"/>
</dbReference>
<dbReference type="PRINTS" id="PR00153">
    <property type="entry name" value="CSAPPISMRASE"/>
</dbReference>
<dbReference type="SUPFAM" id="SSF50891">
    <property type="entry name" value="Cyclophilin-like"/>
    <property type="match status" value="1"/>
</dbReference>
<dbReference type="InterPro" id="IPR002130">
    <property type="entry name" value="Cyclophilin-type_PPIase_dom"/>
</dbReference>
<protein>
    <recommendedName>
        <fullName evidence="3">Peptidyl-prolyl cis-trans isomerase</fullName>
        <shortName evidence="3">PPIase</shortName>
        <ecNumber evidence="3">5.2.1.8</ecNumber>
    </recommendedName>
</protein>
<comment type="catalytic activity">
    <reaction evidence="3">
        <text>[protein]-peptidylproline (omega=180) = [protein]-peptidylproline (omega=0)</text>
        <dbReference type="Rhea" id="RHEA:16237"/>
        <dbReference type="Rhea" id="RHEA-COMP:10747"/>
        <dbReference type="Rhea" id="RHEA-COMP:10748"/>
        <dbReference type="ChEBI" id="CHEBI:83833"/>
        <dbReference type="ChEBI" id="CHEBI:83834"/>
        <dbReference type="EC" id="5.2.1.8"/>
    </reaction>
</comment>
<dbReference type="EC" id="5.2.1.8" evidence="3"/>
<name>A0A2H0YR67_9BACT</name>
<evidence type="ECO:0000256" key="3">
    <source>
        <dbReference type="RuleBase" id="RU363019"/>
    </source>
</evidence>
<dbReference type="PROSITE" id="PS51257">
    <property type="entry name" value="PROKAR_LIPOPROTEIN"/>
    <property type="match status" value="1"/>
</dbReference>
<sequence>MKHKNIIITLIAALAILIACAGIIWSGTRNSKTINNTNSMTYRFPGILSNDKIADKKAVLTTSKGVIEFSLDYKNAPKTVSNFVYLSEAGFYDNLTFHRVEPGFVIQGGDPKGNGSGGSGYSFEDEPVVGEYTEGAVAMANSGPNTNGSQFFITLADQSKNLTKSYNLFGKVTKGMDVVKNIQVGDEIQSIKIQPQ</sequence>
<dbReference type="PANTHER" id="PTHR45625:SF4">
    <property type="entry name" value="PEPTIDYLPROLYL ISOMERASE DOMAIN AND WD REPEAT-CONTAINING PROTEIN 1"/>
    <property type="match status" value="1"/>
</dbReference>
<dbReference type="GO" id="GO:0003755">
    <property type="term" value="F:peptidyl-prolyl cis-trans isomerase activity"/>
    <property type="evidence" value="ECO:0007669"/>
    <property type="project" value="UniProtKB-UniRule"/>
</dbReference>
<dbReference type="InterPro" id="IPR029000">
    <property type="entry name" value="Cyclophilin-like_dom_sf"/>
</dbReference>
<accession>A0A2H0YR67</accession>
<reference evidence="6" key="1">
    <citation type="submission" date="2017-09" db="EMBL/GenBank/DDBJ databases">
        <title>Depth-based differentiation of microbial function through sediment-hosted aquifers and enrichment of novel symbionts in the deep terrestrial subsurface.</title>
        <authorList>
            <person name="Probst A.J."/>
            <person name="Ladd B."/>
            <person name="Jarett J.K."/>
            <person name="Geller-Mcgrath D.E."/>
            <person name="Sieber C.M.K."/>
            <person name="Emerson J.B."/>
            <person name="Anantharaman K."/>
            <person name="Thomas B.C."/>
            <person name="Malmstrom R."/>
            <person name="Stieglmeier M."/>
            <person name="Klingl A."/>
            <person name="Woyke T."/>
            <person name="Ryan C.M."/>
            <person name="Banfield J.F."/>
        </authorList>
    </citation>
    <scope>NUCLEOTIDE SEQUENCE [LARGE SCALE GENOMIC DNA]</scope>
</reference>
<dbReference type="EMBL" id="PEXW01000013">
    <property type="protein sequence ID" value="PIS40968.1"/>
    <property type="molecule type" value="Genomic_DNA"/>
</dbReference>
<evidence type="ECO:0000256" key="1">
    <source>
        <dbReference type="ARBA" id="ARBA00023110"/>
    </source>
</evidence>
<dbReference type="Proteomes" id="UP000236845">
    <property type="component" value="Unassembled WGS sequence"/>
</dbReference>
<evidence type="ECO:0000259" key="4">
    <source>
        <dbReference type="PROSITE" id="PS50072"/>
    </source>
</evidence>
<dbReference type="PANTHER" id="PTHR45625">
    <property type="entry name" value="PEPTIDYL-PROLYL CIS-TRANS ISOMERASE-RELATED"/>
    <property type="match status" value="1"/>
</dbReference>